<feature type="compositionally biased region" description="Low complexity" evidence="1">
    <location>
        <begin position="11"/>
        <end position="26"/>
    </location>
</feature>
<keyword evidence="2" id="KW-0472">Membrane</keyword>
<evidence type="ECO:0000256" key="1">
    <source>
        <dbReference type="SAM" id="MobiDB-lite"/>
    </source>
</evidence>
<accession>A0A921LTC0</accession>
<feature type="compositionally biased region" description="Basic and acidic residues" evidence="1">
    <location>
        <begin position="1"/>
        <end position="10"/>
    </location>
</feature>
<proteinExistence type="predicted"/>
<feature type="region of interest" description="Disordered" evidence="1">
    <location>
        <begin position="1"/>
        <end position="26"/>
    </location>
</feature>
<gene>
    <name evidence="3" type="ORF">K8U80_07045</name>
</gene>
<dbReference type="Proteomes" id="UP000746751">
    <property type="component" value="Unassembled WGS sequence"/>
</dbReference>
<evidence type="ECO:0000313" key="4">
    <source>
        <dbReference type="Proteomes" id="UP000746751"/>
    </source>
</evidence>
<organism evidence="3 4">
    <name type="scientific">Collinsella ihumii</name>
    <dbReference type="NCBI Taxonomy" id="1720204"/>
    <lineage>
        <taxon>Bacteria</taxon>
        <taxon>Bacillati</taxon>
        <taxon>Actinomycetota</taxon>
        <taxon>Coriobacteriia</taxon>
        <taxon>Coriobacteriales</taxon>
        <taxon>Coriobacteriaceae</taxon>
        <taxon>Collinsella</taxon>
    </lineage>
</organism>
<feature type="transmembrane region" description="Helical" evidence="2">
    <location>
        <begin position="72"/>
        <end position="95"/>
    </location>
</feature>
<keyword evidence="2" id="KW-0812">Transmembrane</keyword>
<reference evidence="3" key="2">
    <citation type="submission" date="2021-09" db="EMBL/GenBank/DDBJ databases">
        <authorList>
            <person name="Gilroy R."/>
        </authorList>
    </citation>
    <scope>NUCLEOTIDE SEQUENCE</scope>
    <source>
        <strain evidence="3">ChiGjej2B2-7701</strain>
    </source>
</reference>
<evidence type="ECO:0000313" key="3">
    <source>
        <dbReference type="EMBL" id="HJG31138.1"/>
    </source>
</evidence>
<evidence type="ECO:0000256" key="2">
    <source>
        <dbReference type="SAM" id="Phobius"/>
    </source>
</evidence>
<reference evidence="3" key="1">
    <citation type="journal article" date="2021" name="PeerJ">
        <title>Extensive microbial diversity within the chicken gut microbiome revealed by metagenomics and culture.</title>
        <authorList>
            <person name="Gilroy R."/>
            <person name="Ravi A."/>
            <person name="Getino M."/>
            <person name="Pursley I."/>
            <person name="Horton D.L."/>
            <person name="Alikhan N.F."/>
            <person name="Baker D."/>
            <person name="Gharbi K."/>
            <person name="Hall N."/>
            <person name="Watson M."/>
            <person name="Adriaenssens E.M."/>
            <person name="Foster-Nyarko E."/>
            <person name="Jarju S."/>
            <person name="Secka A."/>
            <person name="Antonio M."/>
            <person name="Oren A."/>
            <person name="Chaudhuri R.R."/>
            <person name="La Ragione R."/>
            <person name="Hildebrand F."/>
            <person name="Pallen M.J."/>
        </authorList>
    </citation>
    <scope>NUCLEOTIDE SEQUENCE</scope>
    <source>
        <strain evidence="3">ChiGjej2B2-7701</strain>
    </source>
</reference>
<sequence>MAETEKKAVEQDGAAAGGQTASGADATYRRSVDRDIMRSLPGTHAMYGMIAGAIIAYALSLVGTVIDSDLLFRGGNMVCFSLLIIGGLTYFHSYTTAKRLTRERRAEQDARR</sequence>
<dbReference type="AlphaFoldDB" id="A0A921LTC0"/>
<feature type="transmembrane region" description="Helical" evidence="2">
    <location>
        <begin position="44"/>
        <end position="66"/>
    </location>
</feature>
<protein>
    <submittedName>
        <fullName evidence="3">Uncharacterized protein</fullName>
    </submittedName>
</protein>
<keyword evidence="2" id="KW-1133">Transmembrane helix</keyword>
<name>A0A921LTC0_9ACTN</name>
<comment type="caution">
    <text evidence="3">The sequence shown here is derived from an EMBL/GenBank/DDBJ whole genome shotgun (WGS) entry which is preliminary data.</text>
</comment>
<dbReference type="EMBL" id="DYVF01000043">
    <property type="protein sequence ID" value="HJG31138.1"/>
    <property type="molecule type" value="Genomic_DNA"/>
</dbReference>